<name>A0A2U3EP13_PURLI</name>
<feature type="transmembrane region" description="Helical" evidence="7">
    <location>
        <begin position="525"/>
        <end position="542"/>
    </location>
</feature>
<dbReference type="Pfam" id="PF20684">
    <property type="entry name" value="Fung_rhodopsin"/>
    <property type="match status" value="1"/>
</dbReference>
<evidence type="ECO:0000259" key="8">
    <source>
        <dbReference type="Pfam" id="PF20684"/>
    </source>
</evidence>
<evidence type="ECO:0000256" key="4">
    <source>
        <dbReference type="ARBA" id="ARBA00023136"/>
    </source>
</evidence>
<feature type="transmembrane region" description="Helical" evidence="7">
    <location>
        <begin position="358"/>
        <end position="378"/>
    </location>
</feature>
<gene>
    <name evidence="10" type="ORF">PCL_03414</name>
    <name evidence="9" type="ORF">Purlil1_4945</name>
</gene>
<reference evidence="10 11" key="2">
    <citation type="journal article" date="2016" name="Front. Microbiol.">
        <title>Genome and transcriptome sequences reveal the specific parasitism of the nematophagous Purpureocillium lilacinum 36-1.</title>
        <authorList>
            <person name="Xie J."/>
            <person name="Li S."/>
            <person name="Mo C."/>
            <person name="Xiao X."/>
            <person name="Peng D."/>
            <person name="Wang G."/>
            <person name="Xiao Y."/>
        </authorList>
    </citation>
    <scope>NUCLEOTIDE SEQUENCE [LARGE SCALE GENOMIC DNA]</scope>
    <source>
        <strain evidence="10 11">36-1</strain>
    </source>
</reference>
<evidence type="ECO:0000256" key="7">
    <source>
        <dbReference type="SAM" id="Phobius"/>
    </source>
</evidence>
<evidence type="ECO:0000313" key="10">
    <source>
        <dbReference type="EMBL" id="PWI76220.1"/>
    </source>
</evidence>
<feature type="domain" description="Rhodopsin" evidence="8">
    <location>
        <begin position="342"/>
        <end position="586"/>
    </location>
</feature>
<sequence length="696" mass="76473">MQRRHPVLPSAKRGFFSTAFTSFLRLGVLSCPPRPGDQSNQGWCANEGSAATSLRDGLLEQGTLGTQCSRDGRSAEAKRCVAHGGRRRAVNEVIATEARRHDDWRRMQVLCRPTLQSKLAGRHMGTKPVPRCCWKGCRHGGLPYDAAPYLTPLACLYVDATILYSHPRFIVTLSFLGILLKIRLKPLPIDGAASRCWCQRLRQASTSPPASMSSRRRLALPPASPDRGSHAAKPRSKSRHPASMPAFFFVIVFSLQFRTTGVRTKNASLHVVHGHPCLVPSISVRRIATPRAPPSFLSLGSRILLARVVEFDTMADPVPDRGPTVLRVIWTLTPLALITAILRIVARLRNRKFGWDDIFMIIAMLCFLGWSITLTLYAQRGGLMHIEDVKKTGPDNVAIVLLLNWLSQPFGIVGVAAGKISVAALLLGIIRLSDLRWHRLFLWTVPITLAALIAVACSTLTFAQCSPAEALWDRRVTGKCINPKVMGGFGTFTGSFNTFADASLAIIPATIFWQLNNSTTEKVQLTIVFGLNILTSICSGIKTQYLVELANREDQTWATYDIFVWVTGELFLMIVCGSIPTLHVVLTWFRSAADSVRSRVSPYASRKSPGSSRARSSKNRGGEGAVADGVGGHDAELSDLTHMKVKTKTTIERTTHLSASESMDNLVEEKSIPDNGVRVDRMYNVSRDARPGAAYT</sequence>
<feature type="transmembrane region" description="Helical" evidence="7">
    <location>
        <begin position="398"/>
        <end position="428"/>
    </location>
</feature>
<dbReference type="InterPro" id="IPR052337">
    <property type="entry name" value="SAT4-like"/>
</dbReference>
<comment type="similarity">
    <text evidence="5">Belongs to the SAT4 family.</text>
</comment>
<protein>
    <submittedName>
        <fullName evidence="10">Integral membrane protein</fullName>
    </submittedName>
</protein>
<keyword evidence="3 7" id="KW-1133">Transmembrane helix</keyword>
<evidence type="ECO:0000256" key="1">
    <source>
        <dbReference type="ARBA" id="ARBA00004141"/>
    </source>
</evidence>
<evidence type="ECO:0000313" key="9">
    <source>
        <dbReference type="EMBL" id="KAK4090809.1"/>
    </source>
</evidence>
<feature type="transmembrane region" description="Helical" evidence="7">
    <location>
        <begin position="440"/>
        <end position="463"/>
    </location>
</feature>
<feature type="transmembrane region" description="Helical" evidence="7">
    <location>
        <begin position="492"/>
        <end position="513"/>
    </location>
</feature>
<dbReference type="Proteomes" id="UP000245956">
    <property type="component" value="Unassembled WGS sequence"/>
</dbReference>
<comment type="caution">
    <text evidence="10">The sequence shown here is derived from an EMBL/GenBank/DDBJ whole genome shotgun (WGS) entry which is preliminary data.</text>
</comment>
<feature type="transmembrane region" description="Helical" evidence="7">
    <location>
        <begin position="328"/>
        <end position="346"/>
    </location>
</feature>
<keyword evidence="2 7" id="KW-0812">Transmembrane</keyword>
<evidence type="ECO:0000256" key="6">
    <source>
        <dbReference type="SAM" id="MobiDB-lite"/>
    </source>
</evidence>
<reference evidence="10" key="1">
    <citation type="submission" date="2015-05" db="EMBL/GenBank/DDBJ databases">
        <authorList>
            <person name="Wang D.B."/>
            <person name="Wang M."/>
        </authorList>
    </citation>
    <scope>NUCLEOTIDE SEQUENCE</scope>
    <source>
        <strain evidence="10">36-1</strain>
    </source>
</reference>
<reference evidence="9" key="3">
    <citation type="submission" date="2023-11" db="EMBL/GenBank/DDBJ databases">
        <authorList>
            <person name="Beijen E."/>
            <person name="Ohm R.A."/>
        </authorList>
    </citation>
    <scope>NUCLEOTIDE SEQUENCE</scope>
    <source>
        <strain evidence="9">CBS 150709</strain>
    </source>
</reference>
<feature type="transmembrane region" description="Helical" evidence="7">
    <location>
        <begin position="562"/>
        <end position="589"/>
    </location>
</feature>
<accession>A0A2U3EP13</accession>
<evidence type="ECO:0000313" key="12">
    <source>
        <dbReference type="Proteomes" id="UP001287286"/>
    </source>
</evidence>
<comment type="subcellular location">
    <subcellularLocation>
        <location evidence="1">Membrane</location>
        <topology evidence="1">Multi-pass membrane protein</topology>
    </subcellularLocation>
</comment>
<reference evidence="9 12" key="4">
    <citation type="journal article" date="2024" name="Microbiol. Resour. Announc.">
        <title>Genome annotations for the ascomycete fungi Trichoderma harzianum, Trichoderma aggressivum, and Purpureocillium lilacinum.</title>
        <authorList>
            <person name="Beijen E.P.W."/>
            <person name="Ohm R.A."/>
        </authorList>
    </citation>
    <scope>NUCLEOTIDE SEQUENCE [LARGE SCALE GENOMIC DNA]</scope>
    <source>
        <strain evidence="9 12">CBS 150709</strain>
    </source>
</reference>
<dbReference type="PANTHER" id="PTHR33048:SF146">
    <property type="entry name" value="INTEGRAL MEMBRANE PROTEIN"/>
    <property type="match status" value="1"/>
</dbReference>
<dbReference type="InterPro" id="IPR049326">
    <property type="entry name" value="Rhodopsin_dom_fungi"/>
</dbReference>
<dbReference type="AlphaFoldDB" id="A0A2U3EP13"/>
<dbReference type="PANTHER" id="PTHR33048">
    <property type="entry name" value="PTH11-LIKE INTEGRAL MEMBRANE PROTEIN (AFU_ORTHOLOGUE AFUA_5G11245)"/>
    <property type="match status" value="1"/>
</dbReference>
<evidence type="ECO:0000256" key="2">
    <source>
        <dbReference type="ARBA" id="ARBA00022692"/>
    </source>
</evidence>
<feature type="region of interest" description="Disordered" evidence="6">
    <location>
        <begin position="206"/>
        <end position="240"/>
    </location>
</feature>
<dbReference type="GO" id="GO:0016020">
    <property type="term" value="C:membrane"/>
    <property type="evidence" value="ECO:0007669"/>
    <property type="project" value="UniProtKB-SubCell"/>
</dbReference>
<proteinExistence type="inferred from homology"/>
<keyword evidence="12" id="KW-1185">Reference proteome</keyword>
<dbReference type="Proteomes" id="UP001287286">
    <property type="component" value="Unassembled WGS sequence"/>
</dbReference>
<feature type="compositionally biased region" description="Basic residues" evidence="6">
    <location>
        <begin position="230"/>
        <end position="240"/>
    </location>
</feature>
<dbReference type="EMBL" id="JAWRVI010000014">
    <property type="protein sequence ID" value="KAK4090809.1"/>
    <property type="molecule type" value="Genomic_DNA"/>
</dbReference>
<feature type="region of interest" description="Disordered" evidence="6">
    <location>
        <begin position="600"/>
        <end position="634"/>
    </location>
</feature>
<keyword evidence="4 7" id="KW-0472">Membrane</keyword>
<evidence type="ECO:0000256" key="3">
    <source>
        <dbReference type="ARBA" id="ARBA00022989"/>
    </source>
</evidence>
<dbReference type="EMBL" id="LCWV01000001">
    <property type="protein sequence ID" value="PWI76220.1"/>
    <property type="molecule type" value="Genomic_DNA"/>
</dbReference>
<evidence type="ECO:0000256" key="5">
    <source>
        <dbReference type="ARBA" id="ARBA00038359"/>
    </source>
</evidence>
<evidence type="ECO:0000313" key="11">
    <source>
        <dbReference type="Proteomes" id="UP000245956"/>
    </source>
</evidence>
<organism evidence="10 11">
    <name type="scientific">Purpureocillium lilacinum</name>
    <name type="common">Paecilomyces lilacinus</name>
    <dbReference type="NCBI Taxonomy" id="33203"/>
    <lineage>
        <taxon>Eukaryota</taxon>
        <taxon>Fungi</taxon>
        <taxon>Dikarya</taxon>
        <taxon>Ascomycota</taxon>
        <taxon>Pezizomycotina</taxon>
        <taxon>Sordariomycetes</taxon>
        <taxon>Hypocreomycetidae</taxon>
        <taxon>Hypocreales</taxon>
        <taxon>Ophiocordycipitaceae</taxon>
        <taxon>Purpureocillium</taxon>
    </lineage>
</organism>